<evidence type="ECO:0000256" key="6">
    <source>
        <dbReference type="ARBA" id="ARBA00023012"/>
    </source>
</evidence>
<evidence type="ECO:0000256" key="3">
    <source>
        <dbReference type="ARBA" id="ARBA00022553"/>
    </source>
</evidence>
<keyword evidence="6" id="KW-0902">Two-component regulatory system</keyword>
<evidence type="ECO:0000259" key="7">
    <source>
        <dbReference type="PROSITE" id="PS50109"/>
    </source>
</evidence>
<dbReference type="InterPro" id="IPR003594">
    <property type="entry name" value="HATPase_dom"/>
</dbReference>
<dbReference type="SUPFAM" id="SSF47384">
    <property type="entry name" value="Homodimeric domain of signal transducing histidine kinase"/>
    <property type="match status" value="1"/>
</dbReference>
<evidence type="ECO:0000256" key="4">
    <source>
        <dbReference type="ARBA" id="ARBA00022679"/>
    </source>
</evidence>
<keyword evidence="5 8" id="KW-0418">Kinase</keyword>
<dbReference type="Gene3D" id="1.10.287.130">
    <property type="match status" value="1"/>
</dbReference>
<dbReference type="RefSeq" id="WP_173570097.1">
    <property type="nucleotide sequence ID" value="NZ_WOSY01000007.1"/>
</dbReference>
<keyword evidence="9" id="KW-1185">Reference proteome</keyword>
<dbReference type="CDD" id="cd00082">
    <property type="entry name" value="HisKA"/>
    <property type="match status" value="1"/>
</dbReference>
<dbReference type="PROSITE" id="PS50109">
    <property type="entry name" value="HIS_KIN"/>
    <property type="match status" value="1"/>
</dbReference>
<dbReference type="Proteomes" id="UP000631653">
    <property type="component" value="Unassembled WGS sequence"/>
</dbReference>
<dbReference type="PANTHER" id="PTHR45453">
    <property type="entry name" value="PHOSPHATE REGULON SENSOR PROTEIN PHOR"/>
    <property type="match status" value="1"/>
</dbReference>
<dbReference type="InterPro" id="IPR004358">
    <property type="entry name" value="Sig_transdc_His_kin-like_C"/>
</dbReference>
<evidence type="ECO:0000256" key="1">
    <source>
        <dbReference type="ARBA" id="ARBA00000085"/>
    </source>
</evidence>
<dbReference type="EMBL" id="WOSY01000007">
    <property type="protein sequence ID" value="NHN88784.1"/>
    <property type="molecule type" value="Genomic_DNA"/>
</dbReference>
<dbReference type="Pfam" id="PF02518">
    <property type="entry name" value="HATPase_c"/>
    <property type="match status" value="1"/>
</dbReference>
<feature type="domain" description="Histidine kinase" evidence="7">
    <location>
        <begin position="164"/>
        <end position="387"/>
    </location>
</feature>
<evidence type="ECO:0000313" key="8">
    <source>
        <dbReference type="EMBL" id="NHN88784.1"/>
    </source>
</evidence>
<dbReference type="PRINTS" id="PR00344">
    <property type="entry name" value="BCTRLSENSOR"/>
</dbReference>
<evidence type="ECO:0000313" key="9">
    <source>
        <dbReference type="Proteomes" id="UP000631653"/>
    </source>
</evidence>
<dbReference type="InterPro" id="IPR036890">
    <property type="entry name" value="HATPase_C_sf"/>
</dbReference>
<dbReference type="Pfam" id="PF00512">
    <property type="entry name" value="HisKA"/>
    <property type="match status" value="1"/>
</dbReference>
<dbReference type="SMART" id="SM00387">
    <property type="entry name" value="HATPase_c"/>
    <property type="match status" value="1"/>
</dbReference>
<dbReference type="Gene3D" id="3.30.565.10">
    <property type="entry name" value="Histidine kinase-like ATPase, C-terminal domain"/>
    <property type="match status" value="1"/>
</dbReference>
<gene>
    <name evidence="8" type="ORF">GOB81_09090</name>
</gene>
<comment type="catalytic activity">
    <reaction evidence="1">
        <text>ATP + protein L-histidine = ADP + protein N-phospho-L-histidine.</text>
        <dbReference type="EC" id="2.7.13.3"/>
    </reaction>
</comment>
<dbReference type="SMART" id="SM00388">
    <property type="entry name" value="HisKA"/>
    <property type="match status" value="1"/>
</dbReference>
<keyword evidence="3" id="KW-0597">Phosphoprotein</keyword>
<dbReference type="InterPro" id="IPR005467">
    <property type="entry name" value="His_kinase_dom"/>
</dbReference>
<dbReference type="EC" id="2.7.13.3" evidence="2"/>
<dbReference type="InterPro" id="IPR003661">
    <property type="entry name" value="HisK_dim/P_dom"/>
</dbReference>
<dbReference type="InterPro" id="IPR050351">
    <property type="entry name" value="BphY/WalK/GraS-like"/>
</dbReference>
<dbReference type="CDD" id="cd00075">
    <property type="entry name" value="HATPase"/>
    <property type="match status" value="1"/>
</dbReference>
<sequence>MTGAELAVCLASTGLAGGLTGWMARGKRLRRVLPGSVRARREEVGTSSVSLEEVLDLLPDAAVLLDGHGAMRFANVEAGGAFGDALGTIMRYPAVFAAMRHLDGATVSTSAEFVLEVPVRRVVRVDLRLLPEVLATGPAHILAILTDCSERDAVERMRSDFVAYASHELRTPLTALIGFIETLRGPAADDPAAQQQFLGIMAAQASRMQRLIEQLLELSRAEMLEHRKPRGIVDAKHVVDLVRDELGSLCAARDIELETIADSVSVPGDVEQIIRVLVNLVENAVKYAGADGRHVRVSVTVEKKILRGRTGVSFVVRDNGVGIAPEHLPRLTERFYRVEGRRGMSASGYGLGLAIVRHILDRHDGCFEITSRIGQGTRCDVWLPSLREPRLSGS</sequence>
<comment type="caution">
    <text evidence="8">The sequence shown here is derived from an EMBL/GenBank/DDBJ whole genome shotgun (WGS) entry which is preliminary data.</text>
</comment>
<dbReference type="SUPFAM" id="SSF55874">
    <property type="entry name" value="ATPase domain of HSP90 chaperone/DNA topoisomerase II/histidine kinase"/>
    <property type="match status" value="1"/>
</dbReference>
<reference evidence="8 9" key="1">
    <citation type="journal article" date="2020" name="Int. J. Syst. Evol. Microbiol.">
        <title>Novel acetic acid bacteria from cider fermentations: Acetobacter conturbans sp. nov. and Acetobacter fallax sp. nov.</title>
        <authorList>
            <person name="Sombolestani A.S."/>
            <person name="Cleenwerck I."/>
            <person name="Cnockaert M."/>
            <person name="Borremans W."/>
            <person name="Wieme A.D."/>
            <person name="De Vuyst L."/>
            <person name="Vandamme P."/>
        </authorList>
    </citation>
    <scope>NUCLEOTIDE SEQUENCE [LARGE SCALE GENOMIC DNA]</scope>
    <source>
        <strain evidence="8 9">LMG 1627</strain>
    </source>
</reference>
<dbReference type="InterPro" id="IPR036097">
    <property type="entry name" value="HisK_dim/P_sf"/>
</dbReference>
<accession>A0ABX0JZG0</accession>
<evidence type="ECO:0000256" key="5">
    <source>
        <dbReference type="ARBA" id="ARBA00022777"/>
    </source>
</evidence>
<protein>
    <recommendedName>
        <fullName evidence="2">histidine kinase</fullName>
        <ecNumber evidence="2">2.7.13.3</ecNumber>
    </recommendedName>
</protein>
<evidence type="ECO:0000256" key="2">
    <source>
        <dbReference type="ARBA" id="ARBA00012438"/>
    </source>
</evidence>
<dbReference type="GO" id="GO:0016301">
    <property type="term" value="F:kinase activity"/>
    <property type="evidence" value="ECO:0007669"/>
    <property type="project" value="UniProtKB-KW"/>
</dbReference>
<keyword evidence="4" id="KW-0808">Transferase</keyword>
<name>A0ABX0JZG0_9PROT</name>
<dbReference type="PANTHER" id="PTHR45453:SF1">
    <property type="entry name" value="PHOSPHATE REGULON SENSOR PROTEIN PHOR"/>
    <property type="match status" value="1"/>
</dbReference>
<organism evidence="8 9">
    <name type="scientific">Acetobacter conturbans</name>
    <dbReference type="NCBI Taxonomy" id="1737472"/>
    <lineage>
        <taxon>Bacteria</taxon>
        <taxon>Pseudomonadati</taxon>
        <taxon>Pseudomonadota</taxon>
        <taxon>Alphaproteobacteria</taxon>
        <taxon>Acetobacterales</taxon>
        <taxon>Acetobacteraceae</taxon>
        <taxon>Acetobacter</taxon>
    </lineage>
</organism>
<proteinExistence type="predicted"/>